<dbReference type="InterPro" id="IPR036388">
    <property type="entry name" value="WH-like_DNA-bd_sf"/>
</dbReference>
<sequence length="407" mass="43188">MNKLTGNAKTIKIINRSLILQAIRKHGPVTRTDLVKLTKLTSGTISNLTAELLKANIIKEVGTGKSIGGRRPLYLAINSNAWHVVGVNIGNTKVVSVVTDLEAKVACRVDGKLNRAWDAEQQVAEVCRLIEKAIAESGLPRHSFLGIGVGVPGFVNTKAGKAVFSPNLGWKDLPVRELIQARVGLPVLLENSVRLGTLGEKWWGKGQGKENVITMYIGTGVGAGLILGDKLYRGTDEAAGEIGHIMVADTGQRCSCGKYGCLEAVASGPAIVRHASRLIQQGVSTKLIDMCQGDLNAITGEMIDQAAWEGDEVAREVLTQAGRYLGQGIAILATLFNPDIIILNGGVSNAHPILLPVIREVTEKQLLVPVKVEVSELGDMAGPLGGAALVIEGLFTISGIEWVTPIS</sequence>
<dbReference type="RefSeq" id="WP_181339717.1">
    <property type="nucleotide sequence ID" value="NZ_JAAKDE010000013.1"/>
</dbReference>
<dbReference type="Proteomes" id="UP000657177">
    <property type="component" value="Unassembled WGS sequence"/>
</dbReference>
<keyword evidence="3" id="KW-0859">Xylose metabolism</keyword>
<evidence type="ECO:0000256" key="2">
    <source>
        <dbReference type="ARBA" id="ARBA00006479"/>
    </source>
</evidence>
<dbReference type="CDD" id="cd24076">
    <property type="entry name" value="ASKHA_ATPase_ROK_BsXylR-like"/>
    <property type="match status" value="1"/>
</dbReference>
<name>A0A8J6LIP3_9FIRM</name>
<proteinExistence type="inferred from homology"/>
<dbReference type="PANTHER" id="PTHR18964">
    <property type="entry name" value="ROK (REPRESSOR, ORF, KINASE) FAMILY"/>
    <property type="match status" value="1"/>
</dbReference>
<reference evidence="4" key="1">
    <citation type="submission" date="2020-06" db="EMBL/GenBank/DDBJ databases">
        <title>Novel chitinolytic bacterium.</title>
        <authorList>
            <person name="Ungkulpasvich U."/>
            <person name="Kosugi A."/>
            <person name="Uke A."/>
        </authorList>
    </citation>
    <scope>NUCLEOTIDE SEQUENCE</scope>
    <source>
        <strain evidence="4">UUS1-1</strain>
    </source>
</reference>
<dbReference type="InterPro" id="IPR000600">
    <property type="entry name" value="ROK"/>
</dbReference>
<gene>
    <name evidence="4" type="ORF">G5B42_06885</name>
</gene>
<dbReference type="AlphaFoldDB" id="A0A8J6LIP3"/>
<protein>
    <submittedName>
        <fullName evidence="4">ROK family protein</fullName>
    </submittedName>
</protein>
<keyword evidence="5" id="KW-1185">Reference proteome</keyword>
<dbReference type="InterPro" id="IPR043129">
    <property type="entry name" value="ATPase_NBD"/>
</dbReference>
<dbReference type="GO" id="GO:0042732">
    <property type="term" value="P:D-xylose metabolic process"/>
    <property type="evidence" value="ECO:0007669"/>
    <property type="project" value="UniProtKB-KW"/>
</dbReference>
<dbReference type="Pfam" id="PF00480">
    <property type="entry name" value="ROK"/>
    <property type="match status" value="1"/>
</dbReference>
<evidence type="ECO:0000256" key="3">
    <source>
        <dbReference type="ARBA" id="ARBA00022629"/>
    </source>
</evidence>
<comment type="caution">
    <text evidence="4">The sequence shown here is derived from an EMBL/GenBank/DDBJ whole genome shotgun (WGS) entry which is preliminary data.</text>
</comment>
<evidence type="ECO:0000313" key="4">
    <source>
        <dbReference type="EMBL" id="MBA2133265.1"/>
    </source>
</evidence>
<comment type="function">
    <text evidence="1">Transcriptional repressor of xylose-utilizing enzymes.</text>
</comment>
<accession>A0A8J6LIP3</accession>
<evidence type="ECO:0000256" key="1">
    <source>
        <dbReference type="ARBA" id="ARBA00002486"/>
    </source>
</evidence>
<evidence type="ECO:0000313" key="5">
    <source>
        <dbReference type="Proteomes" id="UP000657177"/>
    </source>
</evidence>
<organism evidence="4 5">
    <name type="scientific">Capillibacterium thermochitinicola</name>
    <dbReference type="NCBI Taxonomy" id="2699427"/>
    <lineage>
        <taxon>Bacteria</taxon>
        <taxon>Bacillati</taxon>
        <taxon>Bacillota</taxon>
        <taxon>Capillibacterium</taxon>
    </lineage>
</organism>
<dbReference type="Gene3D" id="3.30.420.40">
    <property type="match status" value="2"/>
</dbReference>
<comment type="similarity">
    <text evidence="2">Belongs to the ROK (NagC/XylR) family.</text>
</comment>
<dbReference type="SUPFAM" id="SSF53067">
    <property type="entry name" value="Actin-like ATPase domain"/>
    <property type="match status" value="1"/>
</dbReference>
<keyword evidence="3" id="KW-0119">Carbohydrate metabolism</keyword>
<dbReference type="EMBL" id="JAAKDE010000013">
    <property type="protein sequence ID" value="MBA2133265.1"/>
    <property type="molecule type" value="Genomic_DNA"/>
</dbReference>
<dbReference type="InterPro" id="IPR036390">
    <property type="entry name" value="WH_DNA-bd_sf"/>
</dbReference>
<dbReference type="SUPFAM" id="SSF46785">
    <property type="entry name" value="Winged helix' DNA-binding domain"/>
    <property type="match status" value="1"/>
</dbReference>
<dbReference type="PANTHER" id="PTHR18964:SF149">
    <property type="entry name" value="BIFUNCTIONAL UDP-N-ACETYLGLUCOSAMINE 2-EPIMERASE_N-ACETYLMANNOSAMINE KINASE"/>
    <property type="match status" value="1"/>
</dbReference>
<dbReference type="PROSITE" id="PS01125">
    <property type="entry name" value="ROK"/>
    <property type="match status" value="1"/>
</dbReference>
<dbReference type="InterPro" id="IPR049874">
    <property type="entry name" value="ROK_cs"/>
</dbReference>
<dbReference type="Gene3D" id="1.10.10.10">
    <property type="entry name" value="Winged helix-like DNA-binding domain superfamily/Winged helix DNA-binding domain"/>
    <property type="match status" value="1"/>
</dbReference>